<dbReference type="Proteomes" id="UP000221980">
    <property type="component" value="Unassembled WGS sequence"/>
</dbReference>
<dbReference type="SMART" id="SM00530">
    <property type="entry name" value="HTH_XRE"/>
    <property type="match status" value="1"/>
</dbReference>
<evidence type="ECO:0000313" key="2">
    <source>
        <dbReference type="EMBL" id="PHM50493.1"/>
    </source>
</evidence>
<gene>
    <name evidence="2" type="ORF">Xmir_00676</name>
</gene>
<comment type="caution">
    <text evidence="2">The sequence shown here is derived from an EMBL/GenBank/DDBJ whole genome shotgun (WGS) entry which is preliminary data.</text>
</comment>
<dbReference type="CDD" id="cd00093">
    <property type="entry name" value="HTH_XRE"/>
    <property type="match status" value="1"/>
</dbReference>
<dbReference type="OrthoDB" id="7065101at2"/>
<dbReference type="InterPro" id="IPR001387">
    <property type="entry name" value="Cro/C1-type_HTH"/>
</dbReference>
<dbReference type="Pfam" id="PF01381">
    <property type="entry name" value="HTH_3"/>
    <property type="match status" value="1"/>
</dbReference>
<dbReference type="InterPro" id="IPR010982">
    <property type="entry name" value="Lambda_DNA-bd_dom_sf"/>
</dbReference>
<proteinExistence type="predicted"/>
<dbReference type="Gene3D" id="1.10.260.40">
    <property type="entry name" value="lambda repressor-like DNA-binding domains"/>
    <property type="match status" value="1"/>
</dbReference>
<dbReference type="EMBL" id="NITZ01000002">
    <property type="protein sequence ID" value="PHM50493.1"/>
    <property type="molecule type" value="Genomic_DNA"/>
</dbReference>
<sequence length="93" mass="10252">MKGIEFDQLKAEMLNTPEAIQAYNDADKELGIIELLYQMREHAGLSKSELANRLGVSPSAITRLEGNPMGASMKTLSRYARACGANIDIKMSY</sequence>
<dbReference type="PROSITE" id="PS50943">
    <property type="entry name" value="HTH_CROC1"/>
    <property type="match status" value="1"/>
</dbReference>
<dbReference type="GO" id="GO:0003677">
    <property type="term" value="F:DNA binding"/>
    <property type="evidence" value="ECO:0007669"/>
    <property type="project" value="InterPro"/>
</dbReference>
<dbReference type="RefSeq" id="WP_099113028.1">
    <property type="nucleotide sequence ID" value="NZ_CAWNQI010000051.1"/>
</dbReference>
<name>A0A2D0JVX7_9GAMM</name>
<reference evidence="2 3" key="1">
    <citation type="journal article" date="2017" name="Nat. Microbiol.">
        <title>Natural product diversity associated with the nematode symbionts Photorhabdus and Xenorhabdus.</title>
        <authorList>
            <person name="Tobias N.J."/>
            <person name="Wolff H."/>
            <person name="Djahanschiri B."/>
            <person name="Grundmann F."/>
            <person name="Kronenwerth M."/>
            <person name="Shi Y.M."/>
            <person name="Simonyi S."/>
            <person name="Grun P."/>
            <person name="Shapiro-Ilan D."/>
            <person name="Pidot S.J."/>
            <person name="Stinear T.P."/>
            <person name="Ebersberger I."/>
            <person name="Bode H.B."/>
        </authorList>
    </citation>
    <scope>NUCLEOTIDE SEQUENCE [LARGE SCALE GENOMIC DNA]</scope>
    <source>
        <strain evidence="2 3">DSM 17902</strain>
    </source>
</reference>
<dbReference type="AlphaFoldDB" id="A0A2D0JVX7"/>
<evidence type="ECO:0000313" key="3">
    <source>
        <dbReference type="Proteomes" id="UP000221980"/>
    </source>
</evidence>
<protein>
    <submittedName>
        <fullName evidence="2">Transcriptional regulator</fullName>
    </submittedName>
</protein>
<dbReference type="SUPFAM" id="SSF47413">
    <property type="entry name" value="lambda repressor-like DNA-binding domains"/>
    <property type="match status" value="1"/>
</dbReference>
<evidence type="ECO:0000259" key="1">
    <source>
        <dbReference type="PROSITE" id="PS50943"/>
    </source>
</evidence>
<keyword evidence="3" id="KW-1185">Reference proteome</keyword>
<accession>A0A2D0JVX7</accession>
<organism evidence="2 3">
    <name type="scientific">Xenorhabdus miraniensis</name>
    <dbReference type="NCBI Taxonomy" id="351674"/>
    <lineage>
        <taxon>Bacteria</taxon>
        <taxon>Pseudomonadati</taxon>
        <taxon>Pseudomonadota</taxon>
        <taxon>Gammaproteobacteria</taxon>
        <taxon>Enterobacterales</taxon>
        <taxon>Morganellaceae</taxon>
        <taxon>Xenorhabdus</taxon>
    </lineage>
</organism>
<feature type="domain" description="HTH cro/C1-type" evidence="1">
    <location>
        <begin position="36"/>
        <end position="90"/>
    </location>
</feature>